<protein>
    <submittedName>
        <fullName evidence="3">Chromate resistance protein</fullName>
    </submittedName>
</protein>
<dbReference type="EMBL" id="CP089983">
    <property type="protein sequence ID" value="WXB06765.1"/>
    <property type="molecule type" value="Genomic_DNA"/>
</dbReference>
<dbReference type="InterPro" id="IPR018634">
    <property type="entry name" value="ChrB_C"/>
</dbReference>
<accession>A0ABZ2LC63</accession>
<sequence>MSEMRDETHEPRWLLLIHQIPPKPAYFRAKVGRRLARLGAVAIKNSVYVLPLNEQTHEDLQWVAREIATEGGEATLCKATFVEGLRDDQIEVLFHAARDADYMQLTEEVRQITGELPPRLGRDDERRPALEADLVRLRKRFNEISGIDFFAASGREPAESALSALEKRLRRGEKPHVEEESRPRRETYRGRTWVTRKNVHVDRIASAWLIRRFIDPDARFSFVPGQGYRAKEGEVTFDMYEGEFTHVGDACTFETLLDQFEIREPGLSAIAEIVHDIDVKDGKFSRAEAPGVAALIAGIAMAEREDEARIELGGRMFGALLELFRRKRGASRVPYG</sequence>
<gene>
    <name evidence="3" type="ORF">LVJ94_05895</name>
</gene>
<feature type="domain" description="ChrB C-terminal" evidence="1">
    <location>
        <begin position="193"/>
        <end position="323"/>
    </location>
</feature>
<evidence type="ECO:0000313" key="4">
    <source>
        <dbReference type="Proteomes" id="UP001374803"/>
    </source>
</evidence>
<feature type="domain" description="ChrB N-terminal" evidence="2">
    <location>
        <begin position="28"/>
        <end position="169"/>
    </location>
</feature>
<keyword evidence="4" id="KW-1185">Reference proteome</keyword>
<proteinExistence type="predicted"/>
<organism evidence="3 4">
    <name type="scientific">Pendulispora rubella</name>
    <dbReference type="NCBI Taxonomy" id="2741070"/>
    <lineage>
        <taxon>Bacteria</taxon>
        <taxon>Pseudomonadati</taxon>
        <taxon>Myxococcota</taxon>
        <taxon>Myxococcia</taxon>
        <taxon>Myxococcales</taxon>
        <taxon>Sorangiineae</taxon>
        <taxon>Pendulisporaceae</taxon>
        <taxon>Pendulispora</taxon>
    </lineage>
</organism>
<evidence type="ECO:0000259" key="1">
    <source>
        <dbReference type="Pfam" id="PF09828"/>
    </source>
</evidence>
<dbReference type="Pfam" id="PF09828">
    <property type="entry name" value="ChrB_C"/>
    <property type="match status" value="1"/>
</dbReference>
<dbReference type="RefSeq" id="WP_394836422.1">
    <property type="nucleotide sequence ID" value="NZ_CP089929.1"/>
</dbReference>
<name>A0ABZ2LC63_9BACT</name>
<dbReference type="Pfam" id="PF20229">
    <property type="entry name" value="ChrB_N"/>
    <property type="match status" value="1"/>
</dbReference>
<evidence type="ECO:0000313" key="3">
    <source>
        <dbReference type="EMBL" id="WXB06765.1"/>
    </source>
</evidence>
<dbReference type="Proteomes" id="UP001374803">
    <property type="component" value="Chromosome"/>
</dbReference>
<reference evidence="3" key="1">
    <citation type="submission" date="2021-12" db="EMBL/GenBank/DDBJ databases">
        <title>Discovery of the Pendulisporaceae a myxobacterial family with distinct sporulation behavior and unique specialized metabolism.</title>
        <authorList>
            <person name="Garcia R."/>
            <person name="Popoff A."/>
            <person name="Bader C.D."/>
            <person name="Loehr J."/>
            <person name="Walesch S."/>
            <person name="Walt C."/>
            <person name="Boldt J."/>
            <person name="Bunk B."/>
            <person name="Haeckl F.J.F.P.J."/>
            <person name="Gunesch A.P."/>
            <person name="Birkelbach J."/>
            <person name="Nuebel U."/>
            <person name="Pietschmann T."/>
            <person name="Bach T."/>
            <person name="Mueller R."/>
        </authorList>
    </citation>
    <scope>NUCLEOTIDE SEQUENCE</scope>
    <source>
        <strain evidence="3">MSr11367</strain>
    </source>
</reference>
<evidence type="ECO:0000259" key="2">
    <source>
        <dbReference type="Pfam" id="PF20229"/>
    </source>
</evidence>
<dbReference type="InterPro" id="IPR046858">
    <property type="entry name" value="ChrB_N"/>
</dbReference>